<dbReference type="HOGENOM" id="CLU_048577_1_2_12"/>
<dbReference type="InterPro" id="IPR044524">
    <property type="entry name" value="Isoase_HisA-like"/>
</dbReference>
<dbReference type="EC" id="5.3.1.16" evidence="9 11"/>
<dbReference type="HAMAP" id="MF_01014">
    <property type="entry name" value="HisA"/>
    <property type="match status" value="1"/>
</dbReference>
<feature type="active site" description="Proton donor" evidence="9">
    <location>
        <position position="130"/>
    </location>
</feature>
<evidence type="ECO:0000256" key="2">
    <source>
        <dbReference type="ARBA" id="ARBA00004496"/>
    </source>
</evidence>
<name>G8QTT6_SPHPG</name>
<evidence type="ECO:0000256" key="5">
    <source>
        <dbReference type="ARBA" id="ARBA00022490"/>
    </source>
</evidence>
<comment type="subcellular location">
    <subcellularLocation>
        <location evidence="2 9 11">Cytoplasm</location>
    </subcellularLocation>
</comment>
<reference evidence="12 13" key="1">
    <citation type="submission" date="2011-11" db="EMBL/GenBank/DDBJ databases">
        <title>Complete sequence of Spirochaeta sp. grapes.</title>
        <authorList>
            <consortium name="US DOE Joint Genome Institute"/>
            <person name="Lucas S."/>
            <person name="Han J."/>
            <person name="Lapidus A."/>
            <person name="Cheng J.-F."/>
            <person name="Goodwin L."/>
            <person name="Pitluck S."/>
            <person name="Peters L."/>
            <person name="Ovchinnikova G."/>
            <person name="Munk A.C."/>
            <person name="Detter J.C."/>
            <person name="Han C."/>
            <person name="Tapia R."/>
            <person name="Land M."/>
            <person name="Hauser L."/>
            <person name="Kyrpides N."/>
            <person name="Ivanova N."/>
            <person name="Pagani I."/>
            <person name="Ritalahtilisa K."/>
            <person name="Loeffler F."/>
            <person name="Woyke T."/>
        </authorList>
    </citation>
    <scope>NUCLEOTIDE SEQUENCE [LARGE SCALE GENOMIC DNA]</scope>
    <source>
        <strain evidence="13">ATCC BAA-1885 / DSM 22778 / Grapes</strain>
    </source>
</reference>
<evidence type="ECO:0000256" key="3">
    <source>
        <dbReference type="ARBA" id="ARBA00005133"/>
    </source>
</evidence>
<evidence type="ECO:0000256" key="6">
    <source>
        <dbReference type="ARBA" id="ARBA00022605"/>
    </source>
</evidence>
<dbReference type="InterPro" id="IPR011060">
    <property type="entry name" value="RibuloseP-bd_barrel"/>
</dbReference>
<evidence type="ECO:0000313" key="12">
    <source>
        <dbReference type="EMBL" id="AEV29112.1"/>
    </source>
</evidence>
<dbReference type="UniPathway" id="UPA00031">
    <property type="reaction ID" value="UER00009"/>
</dbReference>
<dbReference type="AlphaFoldDB" id="G8QTT6"/>
<evidence type="ECO:0000256" key="7">
    <source>
        <dbReference type="ARBA" id="ARBA00023102"/>
    </source>
</evidence>
<comment type="catalytic activity">
    <reaction evidence="1 9 11">
        <text>1-(5-phospho-beta-D-ribosyl)-5-[(5-phospho-beta-D-ribosylamino)methylideneamino]imidazole-4-carboxamide = 5-[(5-phospho-1-deoxy-D-ribulos-1-ylimino)methylamino]-1-(5-phospho-beta-D-ribosyl)imidazole-4-carboxamide</text>
        <dbReference type="Rhea" id="RHEA:15469"/>
        <dbReference type="ChEBI" id="CHEBI:58435"/>
        <dbReference type="ChEBI" id="CHEBI:58525"/>
        <dbReference type="EC" id="5.3.1.16"/>
    </reaction>
</comment>
<evidence type="ECO:0000256" key="10">
    <source>
        <dbReference type="RuleBase" id="RU003657"/>
    </source>
</evidence>
<dbReference type="Gene3D" id="3.20.20.70">
    <property type="entry name" value="Aldolase class I"/>
    <property type="match status" value="1"/>
</dbReference>
<dbReference type="EMBL" id="CP003155">
    <property type="protein sequence ID" value="AEV29112.1"/>
    <property type="molecule type" value="Genomic_DNA"/>
</dbReference>
<protein>
    <recommendedName>
        <fullName evidence="9 11">1-(5-phosphoribosyl)-5-[(5-phosphoribosylamino)methylideneamino] imidazole-4-carboxamide isomerase</fullName>
        <ecNumber evidence="9 11">5.3.1.16</ecNumber>
    </recommendedName>
    <alternativeName>
        <fullName evidence="9">Phosphoribosylformimino-5-aminoimidazole carboxamide ribotide isomerase</fullName>
    </alternativeName>
</protein>
<dbReference type="eggNOG" id="COG0106">
    <property type="taxonomic scope" value="Bacteria"/>
</dbReference>
<keyword evidence="6 9" id="KW-0028">Amino-acid biosynthesis</keyword>
<evidence type="ECO:0000256" key="4">
    <source>
        <dbReference type="ARBA" id="ARBA00009667"/>
    </source>
</evidence>
<dbReference type="InterPro" id="IPR013785">
    <property type="entry name" value="Aldolase_TIM"/>
</dbReference>
<dbReference type="GO" id="GO:0003949">
    <property type="term" value="F:1-(5-phosphoribosyl)-5-[(5-phosphoribosylamino)methylideneamino]imidazole-4-carboxamide isomerase activity"/>
    <property type="evidence" value="ECO:0007669"/>
    <property type="project" value="UniProtKB-UniRule"/>
</dbReference>
<feature type="active site" description="Proton acceptor" evidence="9">
    <location>
        <position position="8"/>
    </location>
</feature>
<dbReference type="KEGG" id="sgp:SpiGrapes_1299"/>
<keyword evidence="13" id="KW-1185">Reference proteome</keyword>
<evidence type="ECO:0000256" key="1">
    <source>
        <dbReference type="ARBA" id="ARBA00000901"/>
    </source>
</evidence>
<dbReference type="InterPro" id="IPR006062">
    <property type="entry name" value="His_biosynth"/>
</dbReference>
<sequence length="244" mass="26466">MDLIPAIDIIKGACVRLSQGDYASKKEYGADPLEMAKRFEDFGLHRLHLVDLEGAKGGEIINIKTLERIANHTKLVIDFGGGIKTTESLKMAFESGASMVTCGSIAAKESELVFQWLETFGKDKLILGADAKDGNIATTGWTESSKWKIGPFIDMFLQKGFERVICTDIACDGMLGGPSFALYRNLLETRENLRLIASGGISSIEDLRLLKTIGLDGAIIGKALYEGHISLGQLSAFKEESDAS</sequence>
<dbReference type="Proteomes" id="UP000005632">
    <property type="component" value="Chromosome"/>
</dbReference>
<dbReference type="PANTHER" id="PTHR43090">
    <property type="entry name" value="1-(5-PHOSPHORIBOSYL)-5-[(5-PHOSPHORIBOSYLAMINO)METHYLIDENEAMINO] IMIDAZOLE-4-CARBOXAMIDE ISOMERASE"/>
    <property type="match status" value="1"/>
</dbReference>
<dbReference type="GO" id="GO:0000105">
    <property type="term" value="P:L-histidine biosynthetic process"/>
    <property type="evidence" value="ECO:0007669"/>
    <property type="project" value="UniProtKB-UniRule"/>
</dbReference>
<dbReference type="PANTHER" id="PTHR43090:SF2">
    <property type="entry name" value="1-(5-PHOSPHORIBOSYL)-5-[(5-PHOSPHORIBOSYLAMINO)METHYLIDENEAMINO] IMIDAZOLE-4-CARBOXAMIDE ISOMERASE"/>
    <property type="match status" value="1"/>
</dbReference>
<dbReference type="SUPFAM" id="SSF51366">
    <property type="entry name" value="Ribulose-phoshate binding barrel"/>
    <property type="match status" value="1"/>
</dbReference>
<dbReference type="GO" id="GO:0000162">
    <property type="term" value="P:L-tryptophan biosynthetic process"/>
    <property type="evidence" value="ECO:0007669"/>
    <property type="project" value="TreeGrafter"/>
</dbReference>
<dbReference type="InterPro" id="IPR023016">
    <property type="entry name" value="HisA/PriA"/>
</dbReference>
<evidence type="ECO:0000256" key="8">
    <source>
        <dbReference type="ARBA" id="ARBA00023235"/>
    </source>
</evidence>
<keyword evidence="8 9" id="KW-0413">Isomerase</keyword>
<keyword evidence="5 9" id="KW-0963">Cytoplasm</keyword>
<evidence type="ECO:0000256" key="9">
    <source>
        <dbReference type="HAMAP-Rule" id="MF_01014"/>
    </source>
</evidence>
<dbReference type="STRING" id="158190.SpiGrapes_1299"/>
<evidence type="ECO:0000313" key="13">
    <source>
        <dbReference type="Proteomes" id="UP000005632"/>
    </source>
</evidence>
<dbReference type="FunFam" id="3.20.20.70:FF:000009">
    <property type="entry name" value="1-(5-phosphoribosyl)-5-[(5-phosphoribosylamino)methylideneamino] imidazole-4-carboxamide isomerase"/>
    <property type="match status" value="1"/>
</dbReference>
<gene>
    <name evidence="9" type="primary">hisA</name>
    <name evidence="12" type="ordered locus">SpiGrapes_1299</name>
</gene>
<dbReference type="NCBIfam" id="TIGR00007">
    <property type="entry name" value="1-(5-phosphoribosyl)-5-[(5-phosphoribosylamino)methylideneamino]imidazole-4-carboxamide isomerase"/>
    <property type="match status" value="1"/>
</dbReference>
<comment type="similarity">
    <text evidence="4 9 10">Belongs to the HisA/HisF family.</text>
</comment>
<comment type="pathway">
    <text evidence="3 9 11">Amino-acid biosynthesis; L-histidine biosynthesis; L-histidine from 5-phospho-alpha-D-ribose 1-diphosphate: step 4/9.</text>
</comment>
<proteinExistence type="inferred from homology"/>
<dbReference type="InterPro" id="IPR006063">
    <property type="entry name" value="HisA_bact_arch"/>
</dbReference>
<dbReference type="CDD" id="cd04732">
    <property type="entry name" value="HisA"/>
    <property type="match status" value="1"/>
</dbReference>
<organism evidence="12 13">
    <name type="scientific">Sphaerochaeta pleomorpha (strain ATCC BAA-1885 / DSM 22778 / Grapes)</name>
    <dbReference type="NCBI Taxonomy" id="158190"/>
    <lineage>
        <taxon>Bacteria</taxon>
        <taxon>Pseudomonadati</taxon>
        <taxon>Spirochaetota</taxon>
        <taxon>Spirochaetia</taxon>
        <taxon>Spirochaetales</taxon>
        <taxon>Sphaerochaetaceae</taxon>
        <taxon>Sphaerochaeta</taxon>
    </lineage>
</organism>
<keyword evidence="7 9" id="KW-0368">Histidine biosynthesis</keyword>
<dbReference type="Pfam" id="PF00977">
    <property type="entry name" value="His_biosynth"/>
    <property type="match status" value="1"/>
</dbReference>
<evidence type="ECO:0000256" key="11">
    <source>
        <dbReference type="RuleBase" id="RU003658"/>
    </source>
</evidence>
<accession>G8QTT6</accession>
<dbReference type="GO" id="GO:0005737">
    <property type="term" value="C:cytoplasm"/>
    <property type="evidence" value="ECO:0007669"/>
    <property type="project" value="UniProtKB-SubCell"/>
</dbReference>